<proteinExistence type="inferred from homology"/>
<gene>
    <name evidence="11" type="primary">rhaB</name>
    <name evidence="11" type="ORF">ICC18_14560</name>
</gene>
<dbReference type="PANTHER" id="PTHR10196:SF93">
    <property type="entry name" value="L-RHAMNULOKINASE"/>
    <property type="match status" value="1"/>
</dbReference>
<keyword evidence="4" id="KW-0418">Kinase</keyword>
<sequence>MVSKPSTVLAFDLGASSGRAIVGRLDSEAGQLTIEEIHRFPNDPVKVGSRLHWDILRLFHEIKQGILKSKHLGYAQDVESLAIDSWAVDFGLIAPNGELLGNPYHYRDHQTDGVMDQLVAQIGREKLFAKTGLQFLQFNSIYQLYALKERNPSLLDQADTLLMIPDLLRYFLTGEKHSEYTNATTTQLLNASTRNWDQELLDQLELPSKLLLPPVPSGTKVGSLTTAICEELDVASIPVIAVGEHDTASAVVAVPALDQDFAYLSCGTWSLLGTETLSPVLSEQALEWNFTNEGGVYGTNRLLKNIMGLWLIQECKRAWDKEGRSLGFADLVKLAEQAAPFQCFIDPDDDAFLNPEHMPKQIQQYCRDTQQMVPQSEGEIIRCVMESLALKYRLILERTEQLSGKRYSGLHIVGGGIQNELLCQFTANAILREVWAGPVEGSALGNLVVQWITLGYIANLSEARKLIRNSFPVKTYTPDDGEAWQEAYETFYQMASRSTVK</sequence>
<evidence type="ECO:0000259" key="10">
    <source>
        <dbReference type="Pfam" id="PF02782"/>
    </source>
</evidence>
<evidence type="ECO:0000313" key="12">
    <source>
        <dbReference type="Proteomes" id="UP000650466"/>
    </source>
</evidence>
<dbReference type="Pfam" id="PF00370">
    <property type="entry name" value="FGGY_N"/>
    <property type="match status" value="1"/>
</dbReference>
<dbReference type="EMBL" id="JACVVD010000004">
    <property type="protein sequence ID" value="MBD0381345.1"/>
    <property type="molecule type" value="Genomic_DNA"/>
</dbReference>
<evidence type="ECO:0000256" key="6">
    <source>
        <dbReference type="ARBA" id="ARBA00023157"/>
    </source>
</evidence>
<comment type="caution">
    <text evidence="11">The sequence shown here is derived from an EMBL/GenBank/DDBJ whole genome shotgun (WGS) entry which is preliminary data.</text>
</comment>
<dbReference type="GO" id="GO:0005829">
    <property type="term" value="C:cytosol"/>
    <property type="evidence" value="ECO:0007669"/>
    <property type="project" value="TreeGrafter"/>
</dbReference>
<dbReference type="RefSeq" id="WP_188175330.1">
    <property type="nucleotide sequence ID" value="NZ_JACVVD010000004.1"/>
</dbReference>
<dbReference type="NCBIfam" id="TIGR02627">
    <property type="entry name" value="rhamnulo_kin"/>
    <property type="match status" value="1"/>
</dbReference>
<keyword evidence="12" id="KW-1185">Reference proteome</keyword>
<reference evidence="11" key="1">
    <citation type="submission" date="2020-09" db="EMBL/GenBank/DDBJ databases">
        <title>Draft Genome Sequence of Paenibacillus sp. WST5.</title>
        <authorList>
            <person name="Bao Z."/>
        </authorList>
    </citation>
    <scope>NUCLEOTIDE SEQUENCE</scope>
    <source>
        <strain evidence="11">WST5</strain>
    </source>
</reference>
<dbReference type="InterPro" id="IPR018484">
    <property type="entry name" value="FGGY_N"/>
</dbReference>
<organism evidence="11 12">
    <name type="scientific">Paenibacillus sedimenti</name>
    <dbReference type="NCBI Taxonomy" id="2770274"/>
    <lineage>
        <taxon>Bacteria</taxon>
        <taxon>Bacillati</taxon>
        <taxon>Bacillota</taxon>
        <taxon>Bacilli</taxon>
        <taxon>Bacillales</taxon>
        <taxon>Paenibacillaceae</taxon>
        <taxon>Paenibacillus</taxon>
    </lineage>
</organism>
<evidence type="ECO:0000256" key="4">
    <source>
        <dbReference type="ARBA" id="ARBA00022777"/>
    </source>
</evidence>
<name>A0A926KP66_9BACL</name>
<keyword evidence="3" id="KW-0547">Nucleotide-binding</keyword>
<feature type="domain" description="Carbohydrate kinase FGGY N-terminal" evidence="9">
    <location>
        <begin position="8"/>
        <end position="252"/>
    </location>
</feature>
<dbReference type="Proteomes" id="UP000650466">
    <property type="component" value="Unassembled WGS sequence"/>
</dbReference>
<keyword evidence="6" id="KW-1015">Disulfide bond</keyword>
<evidence type="ECO:0000256" key="8">
    <source>
        <dbReference type="NCBIfam" id="TIGR02627"/>
    </source>
</evidence>
<protein>
    <recommendedName>
        <fullName evidence="8">Rhamnulokinase</fullName>
        <ecNumber evidence="8">2.7.1.5</ecNumber>
    </recommendedName>
</protein>
<evidence type="ECO:0000259" key="9">
    <source>
        <dbReference type="Pfam" id="PF00370"/>
    </source>
</evidence>
<dbReference type="InterPro" id="IPR000577">
    <property type="entry name" value="Carb_kinase_FGGY"/>
</dbReference>
<dbReference type="EC" id="2.7.1.5" evidence="8"/>
<dbReference type="Gene3D" id="3.30.420.40">
    <property type="match status" value="2"/>
</dbReference>
<comment type="similarity">
    <text evidence="1">Belongs to the FGGY kinase family.</text>
</comment>
<dbReference type="SUPFAM" id="SSF53067">
    <property type="entry name" value="Actin-like ATPase domain"/>
    <property type="match status" value="2"/>
</dbReference>
<keyword evidence="2 11" id="KW-0808">Transferase</keyword>
<evidence type="ECO:0000256" key="3">
    <source>
        <dbReference type="ARBA" id="ARBA00022741"/>
    </source>
</evidence>
<dbReference type="PIRSF" id="PIRSF000538">
    <property type="entry name" value="GlpK"/>
    <property type="match status" value="1"/>
</dbReference>
<evidence type="ECO:0000256" key="1">
    <source>
        <dbReference type="ARBA" id="ARBA00009156"/>
    </source>
</evidence>
<evidence type="ECO:0000313" key="11">
    <source>
        <dbReference type="EMBL" id="MBD0381345.1"/>
    </source>
</evidence>
<dbReference type="PANTHER" id="PTHR10196">
    <property type="entry name" value="SUGAR KINASE"/>
    <property type="match status" value="1"/>
</dbReference>
<dbReference type="Pfam" id="PF02782">
    <property type="entry name" value="FGGY_C"/>
    <property type="match status" value="1"/>
</dbReference>
<dbReference type="GO" id="GO:0006071">
    <property type="term" value="P:glycerol metabolic process"/>
    <property type="evidence" value="ECO:0007669"/>
    <property type="project" value="TreeGrafter"/>
</dbReference>
<evidence type="ECO:0000256" key="5">
    <source>
        <dbReference type="ARBA" id="ARBA00022840"/>
    </source>
</evidence>
<evidence type="ECO:0000256" key="2">
    <source>
        <dbReference type="ARBA" id="ARBA00022679"/>
    </source>
</evidence>
<accession>A0A926KP66</accession>
<dbReference type="GO" id="GO:0005524">
    <property type="term" value="F:ATP binding"/>
    <property type="evidence" value="ECO:0007669"/>
    <property type="project" value="UniProtKB-KW"/>
</dbReference>
<dbReference type="CDD" id="cd07771">
    <property type="entry name" value="ASKHA_NBD_FGGY_RhaB-like"/>
    <property type="match status" value="1"/>
</dbReference>
<dbReference type="GO" id="GO:0008993">
    <property type="term" value="F:rhamnulokinase activity"/>
    <property type="evidence" value="ECO:0007669"/>
    <property type="project" value="UniProtKB-UniRule"/>
</dbReference>
<dbReference type="GO" id="GO:0019301">
    <property type="term" value="P:rhamnose catabolic process"/>
    <property type="evidence" value="ECO:0007669"/>
    <property type="project" value="UniProtKB-UniRule"/>
</dbReference>
<evidence type="ECO:0000256" key="7">
    <source>
        <dbReference type="ARBA" id="ARBA00023308"/>
    </source>
</evidence>
<dbReference type="InterPro" id="IPR013449">
    <property type="entry name" value="Rhamnulokinase"/>
</dbReference>
<dbReference type="AlphaFoldDB" id="A0A926KP66"/>
<dbReference type="InterPro" id="IPR043129">
    <property type="entry name" value="ATPase_NBD"/>
</dbReference>
<dbReference type="InterPro" id="IPR018485">
    <property type="entry name" value="FGGY_C"/>
</dbReference>
<feature type="domain" description="Carbohydrate kinase FGGY C-terminal" evidence="10">
    <location>
        <begin position="262"/>
        <end position="452"/>
    </location>
</feature>
<keyword evidence="7" id="KW-0684">Rhamnose metabolism</keyword>
<keyword evidence="5" id="KW-0067">ATP-binding</keyword>
<dbReference type="GO" id="GO:0004370">
    <property type="term" value="F:glycerol kinase activity"/>
    <property type="evidence" value="ECO:0007669"/>
    <property type="project" value="TreeGrafter"/>
</dbReference>